<gene>
    <name evidence="2" type="ORF">GMARGA_LOCUS24732</name>
</gene>
<dbReference type="EMBL" id="CAJVQB010026459">
    <property type="protein sequence ID" value="CAG8808573.1"/>
    <property type="molecule type" value="Genomic_DNA"/>
</dbReference>
<keyword evidence="1" id="KW-1133">Transmembrane helix</keyword>
<comment type="caution">
    <text evidence="2">The sequence shown here is derived from an EMBL/GenBank/DDBJ whole genome shotgun (WGS) entry which is preliminary data.</text>
</comment>
<protein>
    <submittedName>
        <fullName evidence="2">13326_t:CDS:1</fullName>
    </submittedName>
</protein>
<keyword evidence="1" id="KW-0812">Transmembrane</keyword>
<proteinExistence type="predicted"/>
<evidence type="ECO:0000313" key="3">
    <source>
        <dbReference type="Proteomes" id="UP000789901"/>
    </source>
</evidence>
<name>A0ABN7W000_GIGMA</name>
<feature type="non-terminal residue" evidence="2">
    <location>
        <position position="1"/>
    </location>
</feature>
<accession>A0ABN7W000</accession>
<dbReference type="Proteomes" id="UP000789901">
    <property type="component" value="Unassembled WGS sequence"/>
</dbReference>
<evidence type="ECO:0000256" key="1">
    <source>
        <dbReference type="SAM" id="Phobius"/>
    </source>
</evidence>
<feature type="transmembrane region" description="Helical" evidence="1">
    <location>
        <begin position="99"/>
        <end position="118"/>
    </location>
</feature>
<sequence length="134" mass="16148">RIISISYKLRLLQEAKWYNVLFECEIFNPGIMSSETIEYQVINIRIKLVIEKIDKIYNNKRLMIMRIKQMCKCLFRAMQIFVKDFGNSRAFNEKRNKKLMMSKVTIIWNCSTIVVLWYRMNFKNKVIGVLAYVM</sequence>
<keyword evidence="3" id="KW-1185">Reference proteome</keyword>
<organism evidence="2 3">
    <name type="scientific">Gigaspora margarita</name>
    <dbReference type="NCBI Taxonomy" id="4874"/>
    <lineage>
        <taxon>Eukaryota</taxon>
        <taxon>Fungi</taxon>
        <taxon>Fungi incertae sedis</taxon>
        <taxon>Mucoromycota</taxon>
        <taxon>Glomeromycotina</taxon>
        <taxon>Glomeromycetes</taxon>
        <taxon>Diversisporales</taxon>
        <taxon>Gigasporaceae</taxon>
        <taxon>Gigaspora</taxon>
    </lineage>
</organism>
<reference evidence="2 3" key="1">
    <citation type="submission" date="2021-06" db="EMBL/GenBank/DDBJ databases">
        <authorList>
            <person name="Kallberg Y."/>
            <person name="Tangrot J."/>
            <person name="Rosling A."/>
        </authorList>
    </citation>
    <scope>NUCLEOTIDE SEQUENCE [LARGE SCALE GENOMIC DNA]</scope>
    <source>
        <strain evidence="2 3">120-4 pot B 10/14</strain>
    </source>
</reference>
<evidence type="ECO:0000313" key="2">
    <source>
        <dbReference type="EMBL" id="CAG8808573.1"/>
    </source>
</evidence>
<keyword evidence="1" id="KW-0472">Membrane</keyword>